<feature type="transmembrane region" description="Helical" evidence="3">
    <location>
        <begin position="600"/>
        <end position="618"/>
    </location>
</feature>
<sequence>MGEIQYIAAMLGEWNRRQHEEEERSKNRPRAYGKIDSTNKIWPLLKQIEERCIRLQYVHEVQTELQRSAQPGLDGSIQKSIHQLYQARVARPSLTSEAAGAAAGSGGDTLAERLWRYERSQYIGQDHVWDTISAHFLNADVFEQNKATVLVFFGPSGYGKSELARRIARGLYESRHAEDKLPPAAAGAAGAPSPPPVDLEAEGQLVFIHMPSFCTRDSIYSLVDPPAAHVGDGLLLSALLKESDAVVVLDEFEKCTADAIQHLWLSAFQKNGSLRSLKQKDRVVSTTHTTFILTCNVSAELIQSCAAEYVGDEGRGDGSTVAACRRNQERLRALFIKDCREKCMRLFGEPLVNRMDYFFPFVPYSQKEKEDFVLLQLESILSYQREKKQKRIFVTTRFVREVTRQLQSFHAATVEAIVKPLIVKMNAKRWTSAVLTVERHLRQDAGSTAHDRVVEAAETILFVAVPAYTAEAAKSGGDTWSWESLPSGADCVRQWEGGFEALYGPPLPTVAEAPPSLVVTAAEAVAAPPHGGQGMSEGGGVQVAGAGPADGGHLKEYELHKELDVHRDVEKEVLSLRQLLLEKDKEIHLLKQKVLLLEKAVALLLCVVLSCLYVIAFFIGLKLMLCLACLLCYVLFVVLQMPLKLLWDAAKTLFQVLGPHKASFLLALLVAWMAAASRKMIYCA</sequence>
<evidence type="ECO:0000256" key="1">
    <source>
        <dbReference type="ARBA" id="ARBA00022741"/>
    </source>
</evidence>
<evidence type="ECO:0000313" key="5">
    <source>
        <dbReference type="EMBL" id="EPY19607.1"/>
    </source>
</evidence>
<keyword evidence="3" id="KW-0812">Transmembrane</keyword>
<dbReference type="GO" id="GO:0034605">
    <property type="term" value="P:cellular response to heat"/>
    <property type="evidence" value="ECO:0007669"/>
    <property type="project" value="TreeGrafter"/>
</dbReference>
<reference evidence="5 6" key="1">
    <citation type="journal article" date="2013" name="PLoS ONE">
        <title>Predicting the Proteins of Angomonas deanei, Strigomonas culicis and Their Respective Endosymbionts Reveals New Aspects of the Trypanosomatidae Family.</title>
        <authorList>
            <person name="Motta M.C."/>
            <person name="Martins A.C."/>
            <person name="de Souza S.S."/>
            <person name="Catta-Preta C.M."/>
            <person name="Silva R."/>
            <person name="Klein C.C."/>
            <person name="de Almeida L.G."/>
            <person name="de Lima Cunha O."/>
            <person name="Ciapina L.P."/>
            <person name="Brocchi M."/>
            <person name="Colabardini A.C."/>
            <person name="de Araujo Lima B."/>
            <person name="Machado C.R."/>
            <person name="de Almeida Soares C.M."/>
            <person name="Probst C.M."/>
            <person name="de Menezes C.B."/>
            <person name="Thompson C.E."/>
            <person name="Bartholomeu D.C."/>
            <person name="Gradia D.F."/>
            <person name="Pavoni D.P."/>
            <person name="Grisard E.C."/>
            <person name="Fantinatti-Garboggini F."/>
            <person name="Marchini F.K."/>
            <person name="Rodrigues-Luiz G.F."/>
            <person name="Wagner G."/>
            <person name="Goldman G.H."/>
            <person name="Fietto J.L."/>
            <person name="Elias M.C."/>
            <person name="Goldman M.H."/>
            <person name="Sagot M.F."/>
            <person name="Pereira M."/>
            <person name="Stoco P.H."/>
            <person name="de Mendonca-Neto R.P."/>
            <person name="Teixeira S.M."/>
            <person name="Maciel T.E."/>
            <person name="de Oliveira Mendes T.A."/>
            <person name="Urmenyi T.P."/>
            <person name="de Souza W."/>
            <person name="Schenkman S."/>
            <person name="de Vasconcelos A.T."/>
        </authorList>
    </citation>
    <scope>NUCLEOTIDE SEQUENCE [LARGE SCALE GENOMIC DNA]</scope>
</reference>
<evidence type="ECO:0000256" key="2">
    <source>
        <dbReference type="ARBA" id="ARBA00022840"/>
    </source>
</evidence>
<dbReference type="GO" id="GO:0016887">
    <property type="term" value="F:ATP hydrolysis activity"/>
    <property type="evidence" value="ECO:0007669"/>
    <property type="project" value="InterPro"/>
</dbReference>
<comment type="caution">
    <text evidence="5">The sequence shown here is derived from an EMBL/GenBank/DDBJ whole genome shotgun (WGS) entry which is preliminary data.</text>
</comment>
<dbReference type="Pfam" id="PF07724">
    <property type="entry name" value="AAA_2"/>
    <property type="match status" value="1"/>
</dbReference>
<keyword evidence="2" id="KW-0067">ATP-binding</keyword>
<feature type="domain" description="ATPase AAA-type core" evidence="4">
    <location>
        <begin position="148"/>
        <end position="325"/>
    </location>
</feature>
<protein>
    <recommendedName>
        <fullName evidence="4">ATPase AAA-type core domain-containing protein</fullName>
    </recommendedName>
</protein>
<keyword evidence="3" id="KW-1133">Transmembrane helix</keyword>
<gene>
    <name evidence="5" type="ORF">STCU_09368</name>
</gene>
<dbReference type="InterPro" id="IPR050130">
    <property type="entry name" value="ClpA_ClpB"/>
</dbReference>
<keyword evidence="6" id="KW-1185">Reference proteome</keyword>
<evidence type="ECO:0000313" key="6">
    <source>
        <dbReference type="Proteomes" id="UP000015354"/>
    </source>
</evidence>
<dbReference type="PANTHER" id="PTHR11638">
    <property type="entry name" value="ATP-DEPENDENT CLP PROTEASE"/>
    <property type="match status" value="1"/>
</dbReference>
<dbReference type="Proteomes" id="UP000015354">
    <property type="component" value="Unassembled WGS sequence"/>
</dbReference>
<dbReference type="InterPro" id="IPR003959">
    <property type="entry name" value="ATPase_AAA_core"/>
</dbReference>
<evidence type="ECO:0000256" key="3">
    <source>
        <dbReference type="SAM" id="Phobius"/>
    </source>
</evidence>
<dbReference type="Gene3D" id="3.40.50.300">
    <property type="entry name" value="P-loop containing nucleotide triphosphate hydrolases"/>
    <property type="match status" value="1"/>
</dbReference>
<accession>S9TMX7</accession>
<dbReference type="PANTHER" id="PTHR11638:SF89">
    <property type="entry name" value="AAA+ ATPASE DOMAIN-CONTAINING PROTEIN"/>
    <property type="match status" value="1"/>
</dbReference>
<dbReference type="AlphaFoldDB" id="S9TMX7"/>
<organism evidence="5 6">
    <name type="scientific">Strigomonas culicis</name>
    <dbReference type="NCBI Taxonomy" id="28005"/>
    <lineage>
        <taxon>Eukaryota</taxon>
        <taxon>Discoba</taxon>
        <taxon>Euglenozoa</taxon>
        <taxon>Kinetoplastea</taxon>
        <taxon>Metakinetoplastina</taxon>
        <taxon>Trypanosomatida</taxon>
        <taxon>Trypanosomatidae</taxon>
        <taxon>Strigomonadinae</taxon>
        <taxon>Strigomonas</taxon>
    </lineage>
</organism>
<keyword evidence="3" id="KW-0472">Membrane</keyword>
<dbReference type="OrthoDB" id="47330at2759"/>
<name>S9TMX7_9TRYP</name>
<evidence type="ECO:0000259" key="4">
    <source>
        <dbReference type="Pfam" id="PF07724"/>
    </source>
</evidence>
<dbReference type="InterPro" id="IPR027417">
    <property type="entry name" value="P-loop_NTPase"/>
</dbReference>
<dbReference type="EMBL" id="ATMH01009368">
    <property type="protein sequence ID" value="EPY19607.1"/>
    <property type="molecule type" value="Genomic_DNA"/>
</dbReference>
<keyword evidence="1" id="KW-0547">Nucleotide-binding</keyword>
<feature type="transmembrane region" description="Helical" evidence="3">
    <location>
        <begin position="625"/>
        <end position="643"/>
    </location>
</feature>
<dbReference type="GO" id="GO:0005524">
    <property type="term" value="F:ATP binding"/>
    <property type="evidence" value="ECO:0007669"/>
    <property type="project" value="UniProtKB-KW"/>
</dbReference>
<dbReference type="SUPFAM" id="SSF52540">
    <property type="entry name" value="P-loop containing nucleoside triphosphate hydrolases"/>
    <property type="match status" value="1"/>
</dbReference>
<feature type="transmembrane region" description="Helical" evidence="3">
    <location>
        <begin position="663"/>
        <end position="681"/>
    </location>
</feature>
<proteinExistence type="predicted"/>
<dbReference type="GO" id="GO:0005737">
    <property type="term" value="C:cytoplasm"/>
    <property type="evidence" value="ECO:0007669"/>
    <property type="project" value="TreeGrafter"/>
</dbReference>